<name>A0A9W6U371_9STRA</name>
<organism evidence="2 3">
    <name type="scientific">Phytophthora fragariaefolia</name>
    <dbReference type="NCBI Taxonomy" id="1490495"/>
    <lineage>
        <taxon>Eukaryota</taxon>
        <taxon>Sar</taxon>
        <taxon>Stramenopiles</taxon>
        <taxon>Oomycota</taxon>
        <taxon>Peronosporomycetes</taxon>
        <taxon>Peronosporales</taxon>
        <taxon>Peronosporaceae</taxon>
        <taxon>Phytophthora</taxon>
    </lineage>
</organism>
<evidence type="ECO:0000256" key="1">
    <source>
        <dbReference type="SAM" id="MobiDB-lite"/>
    </source>
</evidence>
<accession>A0A9W6U371</accession>
<sequence length="232" mass="24594">MAHDIDLDLRDEAIAAADIDPEDEIAGSQLDGATEIVPAVTENSAATSRDGTPTTAALSAAAAAVADQQPSQDADTSSGVSTAAAPKRRSGRPRRNVPAVASDNQQAAAGVTDQRDAAEDRRDQRAPADESAADARPAKRRRTRDTVAVPADAIARRTRTQAQRDSQPNGDKNNSRDGVSDVSRAVAGAECRPSQAVRYQRHDVKAARRLVSQGTVRQRMRQQLDALVQNLS</sequence>
<reference evidence="2" key="1">
    <citation type="submission" date="2023-04" db="EMBL/GenBank/DDBJ databases">
        <title>Phytophthora fragariaefolia NBRC 109709.</title>
        <authorList>
            <person name="Ichikawa N."/>
            <person name="Sato H."/>
            <person name="Tonouchi N."/>
        </authorList>
    </citation>
    <scope>NUCLEOTIDE SEQUENCE</scope>
    <source>
        <strain evidence="2">NBRC 109709</strain>
    </source>
</reference>
<feature type="compositionally biased region" description="Basic and acidic residues" evidence="1">
    <location>
        <begin position="113"/>
        <end position="128"/>
    </location>
</feature>
<gene>
    <name evidence="2" type="ORF">Pfra01_000412100</name>
</gene>
<feature type="compositionally biased region" description="Low complexity" evidence="1">
    <location>
        <begin position="52"/>
        <end position="75"/>
    </location>
</feature>
<feature type="compositionally biased region" description="Basic residues" evidence="1">
    <location>
        <begin position="86"/>
        <end position="95"/>
    </location>
</feature>
<proteinExistence type="predicted"/>
<protein>
    <submittedName>
        <fullName evidence="2">Unnamed protein product</fullName>
    </submittedName>
</protein>
<comment type="caution">
    <text evidence="2">The sequence shown here is derived from an EMBL/GenBank/DDBJ whole genome shotgun (WGS) entry which is preliminary data.</text>
</comment>
<keyword evidence="3" id="KW-1185">Reference proteome</keyword>
<dbReference type="Proteomes" id="UP001165121">
    <property type="component" value="Unassembled WGS sequence"/>
</dbReference>
<evidence type="ECO:0000313" key="3">
    <source>
        <dbReference type="Proteomes" id="UP001165121"/>
    </source>
</evidence>
<feature type="region of interest" description="Disordered" evidence="1">
    <location>
        <begin position="42"/>
        <end position="196"/>
    </location>
</feature>
<evidence type="ECO:0000313" key="2">
    <source>
        <dbReference type="EMBL" id="GMF24506.1"/>
    </source>
</evidence>
<dbReference type="EMBL" id="BSXT01000332">
    <property type="protein sequence ID" value="GMF24506.1"/>
    <property type="molecule type" value="Genomic_DNA"/>
</dbReference>
<feature type="compositionally biased region" description="Polar residues" evidence="1">
    <location>
        <begin position="42"/>
        <end position="51"/>
    </location>
</feature>
<dbReference type="AlphaFoldDB" id="A0A9W6U371"/>